<evidence type="ECO:0000256" key="4">
    <source>
        <dbReference type="ARBA" id="ARBA00015492"/>
    </source>
</evidence>
<keyword evidence="7 13" id="KW-0819">tRNA processing</keyword>
<keyword evidence="8 13" id="KW-0548">Nucleotidyltransferase</keyword>
<dbReference type="PANTHER" id="PTHR17490">
    <property type="entry name" value="SUA5"/>
    <property type="match status" value="1"/>
</dbReference>
<dbReference type="PIRSF" id="PIRSF004930">
    <property type="entry name" value="Tln_factor_SUA5"/>
    <property type="match status" value="1"/>
</dbReference>
<dbReference type="EMBL" id="LN824141">
    <property type="protein sequence ID" value="CEP78716.1"/>
    <property type="molecule type" value="Genomic_DNA"/>
</dbReference>
<evidence type="ECO:0000313" key="17">
    <source>
        <dbReference type="Proteomes" id="UP000032809"/>
    </source>
</evidence>
<dbReference type="STRING" id="1006576.DTL3_1422"/>
<dbReference type="GO" id="GO:0061710">
    <property type="term" value="F:L-threonylcarbamoyladenylate synthase"/>
    <property type="evidence" value="ECO:0007669"/>
    <property type="project" value="UniProtKB-EC"/>
</dbReference>
<comment type="subcellular location">
    <subcellularLocation>
        <location evidence="1 13">Cytoplasm</location>
    </subcellularLocation>
</comment>
<dbReference type="InterPro" id="IPR050156">
    <property type="entry name" value="TC-AMP_synthase_SUA5"/>
</dbReference>
<evidence type="ECO:0000256" key="2">
    <source>
        <dbReference type="ARBA" id="ARBA00007663"/>
    </source>
</evidence>
<keyword evidence="5 13" id="KW-0963">Cytoplasm</keyword>
<dbReference type="Pfam" id="PF03481">
    <property type="entry name" value="Sua5_C"/>
    <property type="match status" value="1"/>
</dbReference>
<dbReference type="AlphaFoldDB" id="A0A0C7NLE4"/>
<feature type="binding site" evidence="14">
    <location>
        <position position="121"/>
    </location>
    <ligand>
        <name>ATP</name>
        <dbReference type="ChEBI" id="CHEBI:30616"/>
    </ligand>
</feature>
<feature type="binding site" evidence="14">
    <location>
        <position position="40"/>
    </location>
    <ligand>
        <name>L-threonine</name>
        <dbReference type="ChEBI" id="CHEBI:57926"/>
    </ligand>
</feature>
<dbReference type="InterPro" id="IPR038385">
    <property type="entry name" value="Sua5/YwlC_C"/>
</dbReference>
<evidence type="ECO:0000256" key="7">
    <source>
        <dbReference type="ARBA" id="ARBA00022694"/>
    </source>
</evidence>
<dbReference type="GO" id="GO:0005737">
    <property type="term" value="C:cytoplasm"/>
    <property type="evidence" value="ECO:0007669"/>
    <property type="project" value="UniProtKB-SubCell"/>
</dbReference>
<dbReference type="Gene3D" id="3.90.870.10">
    <property type="entry name" value="DHBP synthase"/>
    <property type="match status" value="1"/>
</dbReference>
<dbReference type="EC" id="2.7.7.87" evidence="3 13"/>
<evidence type="ECO:0000256" key="13">
    <source>
        <dbReference type="PIRNR" id="PIRNR004930"/>
    </source>
</evidence>
<evidence type="ECO:0000313" key="16">
    <source>
        <dbReference type="EMBL" id="CEP78716.1"/>
    </source>
</evidence>
<evidence type="ECO:0000256" key="5">
    <source>
        <dbReference type="ARBA" id="ARBA00022490"/>
    </source>
</evidence>
<dbReference type="OrthoDB" id="9814580at2"/>
<name>A0A0C7NLE4_DEFTU</name>
<feature type="binding site" evidence="14">
    <location>
        <position position="185"/>
    </location>
    <ligand>
        <name>L-threonine</name>
        <dbReference type="ChEBI" id="CHEBI:57926"/>
    </ligand>
</feature>
<evidence type="ECO:0000256" key="6">
    <source>
        <dbReference type="ARBA" id="ARBA00022679"/>
    </source>
</evidence>
<feature type="domain" description="YrdC-like" evidence="15">
    <location>
        <begin position="18"/>
        <end position="204"/>
    </location>
</feature>
<evidence type="ECO:0000256" key="11">
    <source>
        <dbReference type="ARBA" id="ARBA00029774"/>
    </source>
</evidence>
<dbReference type="PROSITE" id="PS51163">
    <property type="entry name" value="YRDC"/>
    <property type="match status" value="1"/>
</dbReference>
<dbReference type="GO" id="GO:0006450">
    <property type="term" value="P:regulation of translational fidelity"/>
    <property type="evidence" value="ECO:0007669"/>
    <property type="project" value="TreeGrafter"/>
</dbReference>
<proteinExistence type="inferred from homology"/>
<keyword evidence="17" id="KW-1185">Reference proteome</keyword>
<dbReference type="GO" id="GO:0003725">
    <property type="term" value="F:double-stranded RNA binding"/>
    <property type="evidence" value="ECO:0007669"/>
    <property type="project" value="UniProtKB-UniRule"/>
</dbReference>
<dbReference type="InterPro" id="IPR005145">
    <property type="entry name" value="Sua5_C"/>
</dbReference>
<feature type="binding site" evidence="14">
    <location>
        <position position="147"/>
    </location>
    <ligand>
        <name>ATP</name>
        <dbReference type="ChEBI" id="CHEBI:30616"/>
    </ligand>
</feature>
<comment type="function">
    <text evidence="13">Required for the formation of a threonylcarbamoyl group on adenosine at position 37 (t(6)A37) in tRNAs that read codons beginning with adenine.</text>
</comment>
<feature type="binding site" evidence="14">
    <location>
        <position position="125"/>
    </location>
    <ligand>
        <name>L-threonine</name>
        <dbReference type="ChEBI" id="CHEBI:57926"/>
    </ligand>
</feature>
<keyword evidence="10 13" id="KW-0067">ATP-binding</keyword>
<dbReference type="GO" id="GO:0005524">
    <property type="term" value="F:ATP binding"/>
    <property type="evidence" value="ECO:0007669"/>
    <property type="project" value="UniProtKB-UniRule"/>
</dbReference>
<feature type="binding site" evidence="14">
    <location>
        <position position="63"/>
    </location>
    <ligand>
        <name>ATP</name>
        <dbReference type="ChEBI" id="CHEBI:30616"/>
    </ligand>
</feature>
<dbReference type="InterPro" id="IPR017945">
    <property type="entry name" value="DHBP_synth_RibB-like_a/b_dom"/>
</dbReference>
<feature type="binding site" evidence="14">
    <location>
        <position position="241"/>
    </location>
    <ligand>
        <name>ATP</name>
        <dbReference type="ChEBI" id="CHEBI:30616"/>
    </ligand>
</feature>
<keyword evidence="6 13" id="KW-0808">Transferase</keyword>
<sequence length="348" mass="39025">MKTLETIILEIDPFNIEEEKIKEAAKAICENKTVVFPTETVYGLGANGLSEQAVKKIFIAKGRPFDNPLILHIANIKSFLEYAYVSYSLLEKIEKLIPGPVTFVLKKKKIVPDIVTAGKDTVAIRMPAHPIASKLIEYSGVPIAAPSANISGKPSATLAEHVIQDMKDKVDYIIVGGKVEFGIESTVIDLTTGEKPVLLRPGPIPPQKIAEIFGDIEIPDFAYGHVEADYIKAPGMKYRHYSPDTPVVLIEHQVNEKMIYKVIEEYKKYSNPIILCLREHCNFYKENNMNCDIIGSEDNYYEFAIKLFEMLRKYDGQSEIIIVEGIEDKGIGIAVMNRLRKAAHKIIQ</sequence>
<protein>
    <recommendedName>
        <fullName evidence="4 13">Threonylcarbamoyl-AMP synthase</fullName>
        <shortName evidence="13">TC-AMP synthase</shortName>
        <ecNumber evidence="3 13">2.7.7.87</ecNumber>
    </recommendedName>
    <alternativeName>
        <fullName evidence="11 13">L-threonylcarbamoyladenylate synthase</fullName>
    </alternativeName>
</protein>
<evidence type="ECO:0000256" key="9">
    <source>
        <dbReference type="ARBA" id="ARBA00022741"/>
    </source>
</evidence>
<evidence type="ECO:0000256" key="3">
    <source>
        <dbReference type="ARBA" id="ARBA00012584"/>
    </source>
</evidence>
<dbReference type="Gene3D" id="3.40.50.11030">
    <property type="entry name" value="Threonylcarbamoyl-AMP synthase, C-terminal domain"/>
    <property type="match status" value="1"/>
</dbReference>
<evidence type="ECO:0000256" key="8">
    <source>
        <dbReference type="ARBA" id="ARBA00022695"/>
    </source>
</evidence>
<feature type="binding site" evidence="14">
    <location>
        <position position="72"/>
    </location>
    <ligand>
        <name>L-threonine</name>
        <dbReference type="ChEBI" id="CHEBI:57926"/>
    </ligand>
</feature>
<reference evidence="17" key="1">
    <citation type="submission" date="2014-11" db="EMBL/GenBank/DDBJ databases">
        <authorList>
            <person name="Wibberg D."/>
        </authorList>
    </citation>
    <scope>NUCLEOTIDE SEQUENCE [LARGE SCALE GENOMIC DNA]</scope>
    <source>
        <strain evidence="17">L3</strain>
    </source>
</reference>
<dbReference type="GO" id="GO:0008033">
    <property type="term" value="P:tRNA processing"/>
    <property type="evidence" value="ECO:0007669"/>
    <property type="project" value="UniProtKB-KW"/>
</dbReference>
<comment type="similarity">
    <text evidence="2 13">Belongs to the SUA5 family.</text>
</comment>
<gene>
    <name evidence="16" type="ORF">DTL3_1422</name>
</gene>
<evidence type="ECO:0000256" key="10">
    <source>
        <dbReference type="ARBA" id="ARBA00022840"/>
    </source>
</evidence>
<dbReference type="RefSeq" id="WP_045088109.1">
    <property type="nucleotide sequence ID" value="NZ_LN824141.1"/>
</dbReference>
<evidence type="ECO:0000256" key="12">
    <source>
        <dbReference type="ARBA" id="ARBA00048366"/>
    </source>
</evidence>
<feature type="binding site" evidence="14">
    <location>
        <position position="155"/>
    </location>
    <ligand>
        <name>ATP</name>
        <dbReference type="ChEBI" id="CHEBI:30616"/>
    </ligand>
</feature>
<dbReference type="Proteomes" id="UP000032809">
    <property type="component" value="Chromosome I"/>
</dbReference>
<dbReference type="InterPro" id="IPR010923">
    <property type="entry name" value="T(6)A37_SUA5"/>
</dbReference>
<comment type="catalytic activity">
    <reaction evidence="12 13">
        <text>L-threonine + hydrogencarbonate + ATP = L-threonylcarbamoyladenylate + diphosphate + H2O</text>
        <dbReference type="Rhea" id="RHEA:36407"/>
        <dbReference type="ChEBI" id="CHEBI:15377"/>
        <dbReference type="ChEBI" id="CHEBI:17544"/>
        <dbReference type="ChEBI" id="CHEBI:30616"/>
        <dbReference type="ChEBI" id="CHEBI:33019"/>
        <dbReference type="ChEBI" id="CHEBI:57926"/>
        <dbReference type="ChEBI" id="CHEBI:73682"/>
        <dbReference type="EC" id="2.7.7.87"/>
    </reaction>
</comment>
<feature type="binding site" evidence="14">
    <location>
        <position position="145"/>
    </location>
    <ligand>
        <name>L-threonine</name>
        <dbReference type="ChEBI" id="CHEBI:57926"/>
    </ligand>
</feature>
<feature type="binding site" evidence="14">
    <location>
        <position position="200"/>
    </location>
    <ligand>
        <name>ATP</name>
        <dbReference type="ChEBI" id="CHEBI:30616"/>
    </ligand>
</feature>
<keyword evidence="9 13" id="KW-0547">Nucleotide-binding</keyword>
<evidence type="ECO:0000259" key="15">
    <source>
        <dbReference type="PROSITE" id="PS51163"/>
    </source>
</evidence>
<dbReference type="InterPro" id="IPR006070">
    <property type="entry name" value="Sua5-like_dom"/>
</dbReference>
<organism evidence="16 17">
    <name type="scientific">Defluviitoga tunisiensis</name>
    <dbReference type="NCBI Taxonomy" id="1006576"/>
    <lineage>
        <taxon>Bacteria</taxon>
        <taxon>Thermotogati</taxon>
        <taxon>Thermotogota</taxon>
        <taxon>Thermotogae</taxon>
        <taxon>Petrotogales</taxon>
        <taxon>Petrotogaceae</taxon>
        <taxon>Defluviitoga</taxon>
    </lineage>
</organism>
<accession>A0A0C7NLE4</accession>
<evidence type="ECO:0000256" key="14">
    <source>
        <dbReference type="PIRSR" id="PIRSR004930-1"/>
    </source>
</evidence>
<dbReference type="SUPFAM" id="SSF55821">
    <property type="entry name" value="YrdC/RibB"/>
    <property type="match status" value="1"/>
</dbReference>
<evidence type="ECO:0000256" key="1">
    <source>
        <dbReference type="ARBA" id="ARBA00004496"/>
    </source>
</evidence>
<dbReference type="GO" id="GO:0000049">
    <property type="term" value="F:tRNA binding"/>
    <property type="evidence" value="ECO:0007669"/>
    <property type="project" value="TreeGrafter"/>
</dbReference>
<dbReference type="HOGENOM" id="CLU_031397_0_1_0"/>
<dbReference type="NCBIfam" id="TIGR00057">
    <property type="entry name" value="L-threonylcarbamoyladenylate synthase"/>
    <property type="match status" value="1"/>
</dbReference>
<feature type="binding site" evidence="14">
    <location>
        <position position="67"/>
    </location>
    <ligand>
        <name>ATP</name>
        <dbReference type="ChEBI" id="CHEBI:30616"/>
    </ligand>
</feature>
<dbReference type="PANTHER" id="PTHR17490:SF16">
    <property type="entry name" value="THREONYLCARBAMOYL-AMP SYNTHASE"/>
    <property type="match status" value="1"/>
</dbReference>
<dbReference type="KEGG" id="dtn:DTL3_1422"/>
<dbReference type="PATRIC" id="fig|1006576.9.peg.1420"/>
<dbReference type="Pfam" id="PF01300">
    <property type="entry name" value="Sua5_yciO_yrdC"/>
    <property type="match status" value="1"/>
</dbReference>
<dbReference type="FunFam" id="3.90.870.10:FF:000009">
    <property type="entry name" value="Threonylcarbamoyl-AMP synthase, putative"/>
    <property type="match status" value="1"/>
</dbReference>